<accession>A0AAQ3QVS6</accession>
<name>A0AAQ3QVS6_9BACT</name>
<dbReference type="InterPro" id="IPR011227">
    <property type="entry name" value="UCP029730"/>
</dbReference>
<dbReference type="Pfam" id="PF05013">
    <property type="entry name" value="FGase"/>
    <property type="match status" value="1"/>
</dbReference>
<dbReference type="PIRSF" id="PIRSF029730">
    <property type="entry name" value="UCP029730"/>
    <property type="match status" value="1"/>
</dbReference>
<dbReference type="Proteomes" id="UP001304300">
    <property type="component" value="Chromosome"/>
</dbReference>
<dbReference type="Gene3D" id="3.40.630.40">
    <property type="entry name" value="Zn-dependent exopeptidases"/>
    <property type="match status" value="1"/>
</dbReference>
<evidence type="ECO:0000313" key="1">
    <source>
        <dbReference type="EMBL" id="WOO41205.1"/>
    </source>
</evidence>
<dbReference type="SUPFAM" id="SSF53187">
    <property type="entry name" value="Zn-dependent exopeptidases"/>
    <property type="match status" value="1"/>
</dbReference>
<sequence>MTSLETSPVAIINAEAVSDFVLICEHAGNLIPGHLDNLGLDKDELTRHIAWDIGAEGVARSMAELLQAPLIMQRYSRLVYDCNRPPSADDAMPARSELTDIPGNQNIITIDRDWRIRKIYQPFENTITSRIDTLLKAGRKPTIVTVHTFTPVYKGKQRTLDLGLLFNQDDQLAQAMLRQSSLLPDYDIRLNQPYGPKDGVMHTVMQHAEPHGLPYVMIEIRNDHVSTKEKQQRWAHMLNEMIQQATQTLKITSNR</sequence>
<reference evidence="1 2" key="1">
    <citation type="submission" date="2023-10" db="EMBL/GenBank/DDBJ databases">
        <title>Rubellicoccus peritrichatus gen. nov., sp. nov., isolated from an algae of coral reef tank.</title>
        <authorList>
            <person name="Luo J."/>
        </authorList>
    </citation>
    <scope>NUCLEOTIDE SEQUENCE [LARGE SCALE GENOMIC DNA]</scope>
    <source>
        <strain evidence="1 2">CR14</strain>
    </source>
</reference>
<proteinExistence type="predicted"/>
<dbReference type="InterPro" id="IPR007709">
    <property type="entry name" value="N-FG_amidohydro"/>
</dbReference>
<evidence type="ECO:0000313" key="2">
    <source>
        <dbReference type="Proteomes" id="UP001304300"/>
    </source>
</evidence>
<gene>
    <name evidence="1" type="ORF">RZN69_21500</name>
</gene>
<dbReference type="KEGG" id="puo:RZN69_21500"/>
<dbReference type="RefSeq" id="WP_317833623.1">
    <property type="nucleotide sequence ID" value="NZ_CP136920.1"/>
</dbReference>
<keyword evidence="2" id="KW-1185">Reference proteome</keyword>
<dbReference type="EMBL" id="CP136920">
    <property type="protein sequence ID" value="WOO41205.1"/>
    <property type="molecule type" value="Genomic_DNA"/>
</dbReference>
<protein>
    <submittedName>
        <fullName evidence="1">N-formylglutamate amidohydrolase</fullName>
    </submittedName>
</protein>
<organism evidence="1 2">
    <name type="scientific">Rubellicoccus peritrichatus</name>
    <dbReference type="NCBI Taxonomy" id="3080537"/>
    <lineage>
        <taxon>Bacteria</taxon>
        <taxon>Pseudomonadati</taxon>
        <taxon>Verrucomicrobiota</taxon>
        <taxon>Opitutia</taxon>
        <taxon>Puniceicoccales</taxon>
        <taxon>Cerasicoccaceae</taxon>
        <taxon>Rubellicoccus</taxon>
    </lineage>
</organism>
<dbReference type="AlphaFoldDB" id="A0AAQ3QVS6"/>